<evidence type="ECO:0000256" key="3">
    <source>
        <dbReference type="ARBA" id="ARBA00022475"/>
    </source>
</evidence>
<dbReference type="EMBL" id="FAOZ01000003">
    <property type="protein sequence ID" value="CUU54749.1"/>
    <property type="molecule type" value="Genomic_DNA"/>
</dbReference>
<evidence type="ECO:0000256" key="4">
    <source>
        <dbReference type="ARBA" id="ARBA00022692"/>
    </source>
</evidence>
<dbReference type="InterPro" id="IPR004638">
    <property type="entry name" value="EmrB-like"/>
</dbReference>
<dbReference type="Gene3D" id="1.20.1720.10">
    <property type="entry name" value="Multidrug resistance protein D"/>
    <property type="match status" value="1"/>
</dbReference>
<feature type="transmembrane region" description="Helical" evidence="8">
    <location>
        <begin position="333"/>
        <end position="356"/>
    </location>
</feature>
<proteinExistence type="predicted"/>
<dbReference type="InterPro" id="IPR036259">
    <property type="entry name" value="MFS_trans_sf"/>
</dbReference>
<dbReference type="InterPro" id="IPR020846">
    <property type="entry name" value="MFS_dom"/>
</dbReference>
<dbReference type="InterPro" id="IPR011701">
    <property type="entry name" value="MFS"/>
</dbReference>
<dbReference type="SUPFAM" id="SSF103473">
    <property type="entry name" value="MFS general substrate transporter"/>
    <property type="match status" value="1"/>
</dbReference>
<feature type="domain" description="Major facilitator superfamily (MFS) profile" evidence="9">
    <location>
        <begin position="73"/>
        <end position="528"/>
    </location>
</feature>
<evidence type="ECO:0000259" key="9">
    <source>
        <dbReference type="PROSITE" id="PS50850"/>
    </source>
</evidence>
<keyword evidence="2" id="KW-0813">Transport</keyword>
<keyword evidence="11" id="KW-1185">Reference proteome</keyword>
<feature type="transmembrane region" description="Helical" evidence="8">
    <location>
        <begin position="501"/>
        <end position="524"/>
    </location>
</feature>
<dbReference type="PROSITE" id="PS50850">
    <property type="entry name" value="MFS"/>
    <property type="match status" value="1"/>
</dbReference>
<feature type="compositionally biased region" description="Basic residues" evidence="7">
    <location>
        <begin position="51"/>
        <end position="63"/>
    </location>
</feature>
<feature type="transmembrane region" description="Helical" evidence="8">
    <location>
        <begin position="368"/>
        <end position="389"/>
    </location>
</feature>
<feature type="transmembrane region" description="Helical" evidence="8">
    <location>
        <begin position="396"/>
        <end position="415"/>
    </location>
</feature>
<evidence type="ECO:0000313" key="11">
    <source>
        <dbReference type="Proteomes" id="UP000198802"/>
    </source>
</evidence>
<evidence type="ECO:0000256" key="6">
    <source>
        <dbReference type="ARBA" id="ARBA00023136"/>
    </source>
</evidence>
<dbReference type="Pfam" id="PF07690">
    <property type="entry name" value="MFS_1"/>
    <property type="match status" value="1"/>
</dbReference>
<keyword evidence="5 8" id="KW-1133">Transmembrane helix</keyword>
<dbReference type="PANTHER" id="PTHR42718">
    <property type="entry name" value="MAJOR FACILITATOR SUPERFAMILY MULTIDRUG TRANSPORTER MFSC"/>
    <property type="match status" value="1"/>
</dbReference>
<evidence type="ECO:0000313" key="10">
    <source>
        <dbReference type="EMBL" id="CUU54749.1"/>
    </source>
</evidence>
<feature type="compositionally biased region" description="Low complexity" evidence="7">
    <location>
        <begin position="28"/>
        <end position="42"/>
    </location>
</feature>
<dbReference type="AlphaFoldDB" id="A0A0S4QGX9"/>
<evidence type="ECO:0000256" key="5">
    <source>
        <dbReference type="ARBA" id="ARBA00022989"/>
    </source>
</evidence>
<dbReference type="Proteomes" id="UP000198802">
    <property type="component" value="Unassembled WGS sequence"/>
</dbReference>
<feature type="transmembrane region" description="Helical" evidence="8">
    <location>
        <begin position="139"/>
        <end position="157"/>
    </location>
</feature>
<feature type="transmembrane region" description="Helical" evidence="8">
    <location>
        <begin position="198"/>
        <end position="219"/>
    </location>
</feature>
<reference evidence="11" key="1">
    <citation type="submission" date="2015-11" db="EMBL/GenBank/DDBJ databases">
        <authorList>
            <person name="Varghese N."/>
        </authorList>
    </citation>
    <scope>NUCLEOTIDE SEQUENCE [LARGE SCALE GENOMIC DNA]</scope>
    <source>
        <strain evidence="11">DSM 45899</strain>
    </source>
</reference>
<comment type="subcellular location">
    <subcellularLocation>
        <location evidence="1">Cell membrane</location>
        <topology evidence="1">Multi-pass membrane protein</topology>
    </subcellularLocation>
</comment>
<feature type="transmembrane region" description="Helical" evidence="8">
    <location>
        <begin position="265"/>
        <end position="283"/>
    </location>
</feature>
<name>A0A0S4QGX9_9ACTN</name>
<dbReference type="NCBIfam" id="TIGR00711">
    <property type="entry name" value="efflux_EmrB"/>
    <property type="match status" value="1"/>
</dbReference>
<evidence type="ECO:0000256" key="1">
    <source>
        <dbReference type="ARBA" id="ARBA00004651"/>
    </source>
</evidence>
<feature type="transmembrane region" description="Helical" evidence="8">
    <location>
        <begin position="225"/>
        <end position="244"/>
    </location>
</feature>
<feature type="transmembrane region" description="Helical" evidence="8">
    <location>
        <begin position="68"/>
        <end position="86"/>
    </location>
</feature>
<feature type="transmembrane region" description="Helical" evidence="8">
    <location>
        <begin position="163"/>
        <end position="186"/>
    </location>
</feature>
<feature type="transmembrane region" description="Helical" evidence="8">
    <location>
        <begin position="295"/>
        <end position="312"/>
    </location>
</feature>
<evidence type="ECO:0000256" key="2">
    <source>
        <dbReference type="ARBA" id="ARBA00022448"/>
    </source>
</evidence>
<dbReference type="GO" id="GO:0022857">
    <property type="term" value="F:transmembrane transporter activity"/>
    <property type="evidence" value="ECO:0007669"/>
    <property type="project" value="InterPro"/>
</dbReference>
<accession>A0A0S4QGX9</accession>
<dbReference type="PANTHER" id="PTHR42718:SF46">
    <property type="entry name" value="BLR6921 PROTEIN"/>
    <property type="match status" value="1"/>
</dbReference>
<keyword evidence="4 8" id="KW-0812">Transmembrane</keyword>
<protein>
    <submittedName>
        <fullName evidence="10">Drug resistance transporter, EmrB/QacA subfamily</fullName>
    </submittedName>
</protein>
<gene>
    <name evidence="10" type="ORF">Ga0074812_103239</name>
</gene>
<keyword evidence="3" id="KW-1003">Cell membrane</keyword>
<evidence type="ECO:0000256" key="8">
    <source>
        <dbReference type="SAM" id="Phobius"/>
    </source>
</evidence>
<evidence type="ECO:0000256" key="7">
    <source>
        <dbReference type="SAM" id="MobiDB-lite"/>
    </source>
</evidence>
<feature type="compositionally biased region" description="Basic and acidic residues" evidence="7">
    <location>
        <begin position="10"/>
        <end position="23"/>
    </location>
</feature>
<dbReference type="Gene3D" id="1.20.1250.20">
    <property type="entry name" value="MFS general substrate transporter like domains"/>
    <property type="match status" value="1"/>
</dbReference>
<sequence>MTSTDVMTVRADEATAVRTDKGSAGRTALPAAPGAIQPGGQPAAPPEVRRPARRAGRRRRQRTVRGGLAGRRAIAPIGLAAFITALDNTVVNVALPSMQRDFALSAAGLEWVATSYILAFSSLLLLGGRLTDLFGRWRVLLLGLAVFAVFSGVAGAADTSLALILARLAQGAGGALALPAALAILAADLDERDRHLGAGVLTAAIAVALALGPAVGGTITQYAHWSWIFYLNLPVCALAMLLAARASRGQPWGPEHAGRRPRLDLPGVVLSGLALLALTYALVEGNTLGFGSARILLSFAVAAVAGSLFLVIEGRAREPMVALNLFRLRAFSGGIVAQVLWGLGVNGVFFFTALFLQLVLGYSPTRAGLAFVPLALALIVMVPPAGLLARRCGAHWTVAGGLLMVAGGLLIIAWIPVDATFVELLPGLLVIGAGSALTTPMTSRILEVLPASTEGMASAVLSSAREVSGVLGVALTGAILLSRQRALMADGAAFPEAFVAGYARGLEVSAALVAAGAVVSLLTLRRAPRHRRRGGAHRLAGAAVIIPHAQFAGPVSTGRPRRRVR</sequence>
<feature type="transmembrane region" description="Helical" evidence="8">
    <location>
        <begin position="106"/>
        <end position="127"/>
    </location>
</feature>
<dbReference type="GO" id="GO:0005886">
    <property type="term" value="C:plasma membrane"/>
    <property type="evidence" value="ECO:0007669"/>
    <property type="project" value="UniProtKB-SubCell"/>
</dbReference>
<dbReference type="PRINTS" id="PR01036">
    <property type="entry name" value="TCRTETB"/>
</dbReference>
<feature type="region of interest" description="Disordered" evidence="7">
    <location>
        <begin position="1"/>
        <end position="65"/>
    </location>
</feature>
<organism evidence="10 11">
    <name type="scientific">Parafrankia irregularis</name>
    <dbReference type="NCBI Taxonomy" id="795642"/>
    <lineage>
        <taxon>Bacteria</taxon>
        <taxon>Bacillati</taxon>
        <taxon>Actinomycetota</taxon>
        <taxon>Actinomycetes</taxon>
        <taxon>Frankiales</taxon>
        <taxon>Frankiaceae</taxon>
        <taxon>Parafrankia</taxon>
    </lineage>
</organism>
<dbReference type="CDD" id="cd17321">
    <property type="entry name" value="MFS_MMR_MDR_like"/>
    <property type="match status" value="1"/>
</dbReference>
<keyword evidence="6 8" id="KW-0472">Membrane</keyword>